<proteinExistence type="predicted"/>
<protein>
    <submittedName>
        <fullName evidence="1">Uncharacterized protein</fullName>
    </submittedName>
</protein>
<comment type="caution">
    <text evidence="1">The sequence shown here is derived from an EMBL/GenBank/DDBJ whole genome shotgun (WGS) entry which is preliminary data.</text>
</comment>
<sequence length="126" mass="14118">MTFKVQINEWWDGRLAQLESIKLAHEDGALVRFDNGAGEEAKLTEEQSKALLSDLAQLVEEVLKQNLPEFTDDRSDVGAAFDVYEWHQDVCGDLEAWADEMDSPMASSASTILIDLLKLPFTLSED</sequence>
<evidence type="ECO:0000313" key="2">
    <source>
        <dbReference type="Proteomes" id="UP001620597"/>
    </source>
</evidence>
<dbReference type="EMBL" id="JBBKTX010000003">
    <property type="protein sequence ID" value="MFK4751470.1"/>
    <property type="molecule type" value="Genomic_DNA"/>
</dbReference>
<organism evidence="1 2">
    <name type="scientific">Oceanobacter antarcticus</name>
    <dbReference type="NCBI Taxonomy" id="3133425"/>
    <lineage>
        <taxon>Bacteria</taxon>
        <taxon>Pseudomonadati</taxon>
        <taxon>Pseudomonadota</taxon>
        <taxon>Gammaproteobacteria</taxon>
        <taxon>Oceanospirillales</taxon>
        <taxon>Oceanospirillaceae</taxon>
        <taxon>Oceanobacter</taxon>
    </lineage>
</organism>
<keyword evidence="2" id="KW-1185">Reference proteome</keyword>
<evidence type="ECO:0000313" key="1">
    <source>
        <dbReference type="EMBL" id="MFK4751470.1"/>
    </source>
</evidence>
<name>A0ABW8NEX6_9GAMM</name>
<dbReference type="Proteomes" id="UP001620597">
    <property type="component" value="Unassembled WGS sequence"/>
</dbReference>
<accession>A0ABW8NEX6</accession>
<dbReference type="RefSeq" id="WP_416204925.1">
    <property type="nucleotide sequence ID" value="NZ_JBBKTX010000003.1"/>
</dbReference>
<gene>
    <name evidence="1" type="ORF">WG929_03505</name>
</gene>
<reference evidence="1 2" key="1">
    <citation type="submission" date="2024-03" db="EMBL/GenBank/DDBJ databases">
        <title>High-quality draft genome sequence of Oceanobacter sp. wDCs-4.</title>
        <authorList>
            <person name="Dong C."/>
        </authorList>
    </citation>
    <scope>NUCLEOTIDE SEQUENCE [LARGE SCALE GENOMIC DNA]</scope>
    <source>
        <strain evidence="2">wDCs-4</strain>
    </source>
</reference>